<keyword evidence="3" id="KW-1185">Reference proteome</keyword>
<organism evidence="2 3">
    <name type="scientific">Mycobacterium phage Renaud18</name>
    <dbReference type="NCBI Taxonomy" id="2301701"/>
    <lineage>
        <taxon>Viruses</taxon>
        <taxon>Duplodnaviria</taxon>
        <taxon>Heunggongvirae</taxon>
        <taxon>Uroviricota</taxon>
        <taxon>Caudoviricetes</taxon>
        <taxon>Gracegardnervirinae</taxon>
        <taxon>Thetabobvirus</taxon>
        <taxon>Thetabobvirus renaud18</taxon>
        <taxon>Mycobacterium virus Renaud18</taxon>
    </lineage>
</organism>
<sequence length="158" mass="18158">MTAARLGSEWRELVKLAALLGFDEVQVTKRGHPRFYNRDIDRFYVASFTPSDWRSRKNAVGEMERMSGRKVPRQKAGKIRHQQAHRSNLRMTAREQAASTEADDLEHRAEELRSEIADLIAEGTNAAYCAAAPRAREFADIRLQLEQRYYRIIPPLSA</sequence>
<evidence type="ECO:0000313" key="3">
    <source>
        <dbReference type="Proteomes" id="UP000262077"/>
    </source>
</evidence>
<reference evidence="3" key="1">
    <citation type="submission" date="2018-07" db="EMBL/GenBank/DDBJ databases">
        <authorList>
            <person name="Blumer L.S."/>
            <person name="Peister A."/>
            <person name="Ashby L.E."/>
            <person name="Bailey J.T."/>
            <person name="Douglas N.T.IV."/>
            <person name="Edwards J.M."/>
            <person name="Farrar A.M."/>
            <person name="Ford C."/>
            <person name="Frazier A.Jr."/>
            <person name="Freeman K.M."/>
            <person name="Hawkins D.A."/>
            <person name="Hoover D."/>
            <person name="Jones M.S."/>
            <person name="Magruder T.J."/>
            <person name="Phipps S.A."/>
            <person name="Ridley T.A."/>
            <person name="Scott S.M."/>
            <person name="Singleton G.II."/>
            <person name="Smith C.P."/>
            <person name="White Q.C."/>
            <person name="Wright J.K."/>
            <person name="Garlena R.A."/>
            <person name="Russell D.A."/>
            <person name="Pope W.H."/>
            <person name="Jacobs-Sera D."/>
            <person name="Hatfull G.F."/>
        </authorList>
    </citation>
    <scope>NUCLEOTIDE SEQUENCE [LARGE SCALE GENOMIC DNA]</scope>
</reference>
<dbReference type="KEGG" id="vg:55611359"/>
<protein>
    <submittedName>
        <fullName evidence="2">Uncharacterized protein</fullName>
    </submittedName>
</protein>
<evidence type="ECO:0000256" key="1">
    <source>
        <dbReference type="SAM" id="MobiDB-lite"/>
    </source>
</evidence>
<dbReference type="RefSeq" id="YP_009841076.1">
    <property type="nucleotide sequence ID" value="NC_048729.1"/>
</dbReference>
<name>A0A385E2J8_9CAUD</name>
<evidence type="ECO:0000313" key="2">
    <source>
        <dbReference type="EMBL" id="AXQ64959.1"/>
    </source>
</evidence>
<proteinExistence type="predicted"/>
<feature type="region of interest" description="Disordered" evidence="1">
    <location>
        <begin position="59"/>
        <end position="106"/>
    </location>
</feature>
<gene>
    <name evidence="2" type="primary">51</name>
    <name evidence="2" type="ORF">SEA_RENAUD18_51</name>
</gene>
<dbReference type="Proteomes" id="UP000262077">
    <property type="component" value="Segment"/>
</dbReference>
<dbReference type="GeneID" id="55611359"/>
<feature type="compositionally biased region" description="Basic residues" evidence="1">
    <location>
        <begin position="68"/>
        <end position="88"/>
    </location>
</feature>
<dbReference type="EMBL" id="MH651187">
    <property type="protein sequence ID" value="AXQ64959.1"/>
    <property type="molecule type" value="Genomic_DNA"/>
</dbReference>
<accession>A0A385E2J8</accession>